<keyword evidence="2" id="KW-1185">Reference proteome</keyword>
<sequence>MKNKKFKKWTILIYTDGNNEMEDIMFKSMNDCKSVEVKEDINLVMQIGLLGESKLYNKNKFSGVRRYYLNAKEPMLLENLGKANMGDPNILYNFIRWGIKEFPAHHYMVIISGHGTSFVGALTDTSLDKNYIMGIPEMIKAISLGCKELKSIIDILVLDMCFMNSIEILYELSQYESIDRMITYTDTAPYGGLGYKKLVEAIEKNCNLKDIDLFTKNLITNLNFNLTAYDLDKFKLELIKKKFSYLAFNYLNNKERSKNPLDIINSIHPSNPYYSFNNTYYDYFNEINGTIKSTIIHDKSKFNGINSSIKIENKDINNLIAFYRKLEFSRENSWTDLLYNNSNTQKRDINKVKVRTPTSSLTTTHYILQFNPN</sequence>
<dbReference type="RefSeq" id="WP_138209501.1">
    <property type="nucleotide sequence ID" value="NZ_CBCRUQ010000001.1"/>
</dbReference>
<dbReference type="Gene3D" id="3.40.50.11970">
    <property type="match status" value="1"/>
</dbReference>
<accession>A0A4U9R4H2</accession>
<dbReference type="OrthoDB" id="5507507at2"/>
<organism evidence="1 2">
    <name type="scientific">Hathewaya histolytica</name>
    <name type="common">Clostridium histolyticum</name>
    <dbReference type="NCBI Taxonomy" id="1498"/>
    <lineage>
        <taxon>Bacteria</taxon>
        <taxon>Bacillati</taxon>
        <taxon>Bacillota</taxon>
        <taxon>Clostridia</taxon>
        <taxon>Eubacteriales</taxon>
        <taxon>Clostridiaceae</taxon>
        <taxon>Hathewaya</taxon>
    </lineage>
</organism>
<dbReference type="EC" id="3.4.22.8" evidence="1"/>
<dbReference type="Proteomes" id="UP000308489">
    <property type="component" value="Chromosome 1"/>
</dbReference>
<dbReference type="Pfam" id="PF03415">
    <property type="entry name" value="Peptidase_C11"/>
    <property type="match status" value="1"/>
</dbReference>
<proteinExistence type="predicted"/>
<evidence type="ECO:0000313" key="1">
    <source>
        <dbReference type="EMBL" id="VTQ85538.1"/>
    </source>
</evidence>
<protein>
    <submittedName>
        <fullName evidence="1">Alpha-clostripain-like protein</fullName>
        <ecNumber evidence="1">3.4.22.8</ecNumber>
    </submittedName>
</protein>
<dbReference type="PANTHER" id="PTHR37835:SF1">
    <property type="entry name" value="ALPHA-CLOSTRIPAIN"/>
    <property type="match status" value="1"/>
</dbReference>
<dbReference type="EMBL" id="LR590481">
    <property type="protein sequence ID" value="VTQ85538.1"/>
    <property type="molecule type" value="Genomic_DNA"/>
</dbReference>
<reference evidence="1 2" key="1">
    <citation type="submission" date="2019-05" db="EMBL/GenBank/DDBJ databases">
        <authorList>
            <consortium name="Pathogen Informatics"/>
        </authorList>
    </citation>
    <scope>NUCLEOTIDE SEQUENCE [LARGE SCALE GENOMIC DNA]</scope>
    <source>
        <strain evidence="1 2">NCTC503</strain>
    </source>
</reference>
<dbReference type="GO" id="GO:0004197">
    <property type="term" value="F:cysteine-type endopeptidase activity"/>
    <property type="evidence" value="ECO:0007669"/>
    <property type="project" value="UniProtKB-EC"/>
</dbReference>
<name>A0A4U9R4H2_HATHI</name>
<gene>
    <name evidence="1" type="primary">cloSI_1</name>
    <name evidence="1" type="ORF">NCTC503_00779</name>
</gene>
<dbReference type="InterPro" id="IPR005077">
    <property type="entry name" value="Peptidase_C11"/>
</dbReference>
<evidence type="ECO:0000313" key="2">
    <source>
        <dbReference type="Proteomes" id="UP000308489"/>
    </source>
</evidence>
<dbReference type="KEGG" id="hhw:NCTC503_00779"/>
<dbReference type="AlphaFoldDB" id="A0A4U9R4H2"/>
<keyword evidence="1" id="KW-0378">Hydrolase</keyword>
<dbReference type="PANTHER" id="PTHR37835">
    <property type="entry name" value="ALPHA-CLOSTRIPAIN"/>
    <property type="match status" value="1"/>
</dbReference>